<organism evidence="2">
    <name type="scientific">Leptospira interrogans serovar Hardjo str. Norma</name>
    <dbReference type="NCBI Taxonomy" id="1279460"/>
    <lineage>
        <taxon>Bacteria</taxon>
        <taxon>Pseudomonadati</taxon>
        <taxon>Spirochaetota</taxon>
        <taxon>Spirochaetia</taxon>
        <taxon>Leptospirales</taxon>
        <taxon>Leptospiraceae</taxon>
        <taxon>Leptospira</taxon>
    </lineage>
</organism>
<evidence type="ECO:0000256" key="1">
    <source>
        <dbReference type="SAM" id="Phobius"/>
    </source>
</evidence>
<keyword evidence="1" id="KW-1133">Transmembrane helix</keyword>
<keyword evidence="1" id="KW-0472">Membrane</keyword>
<proteinExistence type="predicted"/>
<evidence type="ECO:0000313" key="2">
    <source>
        <dbReference type="EMBL" id="ALE39831.1"/>
    </source>
</evidence>
<dbReference type="Proteomes" id="UP000056502">
    <property type="component" value="Chromosome I"/>
</dbReference>
<name>A0A0M3TLX3_LEPIR</name>
<dbReference type="PATRIC" id="fig|1279460.3.peg.2679"/>
<evidence type="ECO:0000313" key="3">
    <source>
        <dbReference type="Proteomes" id="UP000056502"/>
    </source>
</evidence>
<gene>
    <name evidence="2" type="ORF">G436_2658</name>
</gene>
<feature type="transmembrane region" description="Helical" evidence="1">
    <location>
        <begin position="17"/>
        <end position="38"/>
    </location>
</feature>
<dbReference type="AlphaFoldDB" id="A0A0M3TLX3"/>
<keyword evidence="1" id="KW-0812">Transmembrane</keyword>
<reference evidence="2 3" key="1">
    <citation type="journal article" date="2015" name="Genome Announc.">
        <title>Whole-Genome Sequence of Leptospira interrogans Serovar Hardjo Subtype Hardjoprajitno Strain Norma, Isolated from Cattle in a Leptospirosis Outbreak in Brazil.</title>
        <authorList>
            <person name="Cosate M.R."/>
            <person name="Soares S.C."/>
            <person name="Mendes T.A."/>
            <person name="Raittz R.T."/>
            <person name="Moreira E.C."/>
            <person name="Leite R."/>
            <person name="Fernandes G.R."/>
            <person name="Haddad J.P."/>
            <person name="Ortega J.M."/>
        </authorList>
    </citation>
    <scope>NUCLEOTIDE SEQUENCE [LARGE SCALE GENOMIC DNA]</scope>
    <source>
        <strain evidence="2 3">Norma</strain>
    </source>
</reference>
<dbReference type="EMBL" id="CP012603">
    <property type="protein sequence ID" value="ALE39831.1"/>
    <property type="molecule type" value="Genomic_DNA"/>
</dbReference>
<accession>A0A0M3TLX3</accession>
<sequence length="45" mass="5304">MNLQSNVVVPTEAEYCVIYSFLTFFYYYSLCMSSYIFVKLKSLTP</sequence>
<protein>
    <submittedName>
        <fullName evidence="2">Uncharacterized protein</fullName>
    </submittedName>
</protein>